<keyword evidence="3" id="KW-1185">Reference proteome</keyword>
<sequence length="530" mass="58894">MTVQPSKSQVKVDEPVYFTITVLNDNSKDVEGDYTFTIPCIGRRPIKGHTVSPAGSYGEDTIGPITCPEHGEYGYHVTFYFGPYNRTSGGRLVVVNRDNGGNDDSSGSLKIKDARFSPETPKDGDTVTFQVKVYNNYTDDKNVKLTLYIDGSEADSVAGSVSAGSTGEFSLHWGAEAGEHSYEVKLYSVDEKNGKEALEDSEDGSIEVSRVVNGLSAWFEVVPNPVEAGNNVTVYITVKNSENYKQTWPIELVGNTGNVWWPREDYYGMNYSISDGDLTIYANKTARITATIGPITQNTTLTLKIGGYQMASKYVEVNSNSQLIMSKASCEDIKFDFSDYAYRATVSCEVYLHNLRNQEVYIEHISVEDYSLGQLEKIPLGSLGVEKWLISPQEFTIKPWETRRIVFSLPIYVSSYIPISGSDATEVVLKNGEYTNIKFEYTLGYSIDRKVWHHYFNSVSQHVKITMDTKTVVADYVLSGIAAITDPNTAISISIGSVRILGLKVNGKLGLDPWAFLWNGLIKPYILEHT</sequence>
<gene>
    <name evidence="2" type="ORF">A0127_05515</name>
</gene>
<dbReference type="InterPro" id="IPR013783">
    <property type="entry name" value="Ig-like_fold"/>
</dbReference>
<accession>A0A142CV61</accession>
<name>A0A142CV61_9EURY</name>
<feature type="domain" description="CARDB" evidence="1">
    <location>
        <begin position="114"/>
        <end position="193"/>
    </location>
</feature>
<proteinExistence type="predicted"/>
<dbReference type="EMBL" id="CP014750">
    <property type="protein sequence ID" value="AMQ18663.1"/>
    <property type="molecule type" value="Genomic_DNA"/>
</dbReference>
<protein>
    <recommendedName>
        <fullName evidence="1">CARDB domain-containing protein</fullName>
    </recommendedName>
</protein>
<dbReference type="InterPro" id="IPR011635">
    <property type="entry name" value="CARDB"/>
</dbReference>
<dbReference type="Proteomes" id="UP000073604">
    <property type="component" value="Chromosome"/>
</dbReference>
<reference evidence="3" key="1">
    <citation type="submission" date="2016-03" db="EMBL/GenBank/DDBJ databases">
        <authorList>
            <person name="Oger P.M."/>
        </authorList>
    </citation>
    <scope>NUCLEOTIDE SEQUENCE [LARGE SCALE GENOMIC DNA]</scope>
    <source>
        <strain evidence="3">OG-1</strain>
    </source>
</reference>
<dbReference type="Gene3D" id="2.60.40.10">
    <property type="entry name" value="Immunoglobulins"/>
    <property type="match status" value="1"/>
</dbReference>
<organism evidence="2 3">
    <name type="scientific">Thermococcus peptonophilus</name>
    <dbReference type="NCBI Taxonomy" id="53952"/>
    <lineage>
        <taxon>Archaea</taxon>
        <taxon>Methanobacteriati</taxon>
        <taxon>Methanobacteriota</taxon>
        <taxon>Thermococci</taxon>
        <taxon>Thermococcales</taxon>
        <taxon>Thermococcaceae</taxon>
        <taxon>Thermococcus</taxon>
    </lineage>
</organism>
<dbReference type="KEGG" id="tpep:A0127_05515"/>
<dbReference type="AlphaFoldDB" id="A0A142CV61"/>
<evidence type="ECO:0000313" key="2">
    <source>
        <dbReference type="EMBL" id="AMQ18663.1"/>
    </source>
</evidence>
<evidence type="ECO:0000259" key="1">
    <source>
        <dbReference type="Pfam" id="PF07705"/>
    </source>
</evidence>
<dbReference type="Pfam" id="PF07705">
    <property type="entry name" value="CARDB"/>
    <property type="match status" value="1"/>
</dbReference>
<evidence type="ECO:0000313" key="3">
    <source>
        <dbReference type="Proteomes" id="UP000073604"/>
    </source>
</evidence>
<dbReference type="STRING" id="53952.A0127_05515"/>